<dbReference type="Proteomes" id="UP001527925">
    <property type="component" value="Unassembled WGS sequence"/>
</dbReference>
<feature type="transmembrane region" description="Helical" evidence="7">
    <location>
        <begin position="178"/>
        <end position="198"/>
    </location>
</feature>
<keyword evidence="5 7" id="KW-1133">Transmembrane helix</keyword>
<feature type="transmembrane region" description="Helical" evidence="7">
    <location>
        <begin position="151"/>
        <end position="172"/>
    </location>
</feature>
<feature type="domain" description="Nucleoside transporter/FeoB GTPase Gate" evidence="10">
    <location>
        <begin position="241"/>
        <end position="338"/>
    </location>
</feature>
<dbReference type="PANTHER" id="PTHR10590">
    <property type="entry name" value="SODIUM/NUCLEOSIDE COTRANSPORTER"/>
    <property type="match status" value="1"/>
</dbReference>
<dbReference type="Pfam" id="PF07662">
    <property type="entry name" value="Nucleos_tra2_C"/>
    <property type="match status" value="1"/>
</dbReference>
<accession>A0ABR4NI27</accession>
<feature type="transmembrane region" description="Helical" evidence="7">
    <location>
        <begin position="75"/>
        <end position="92"/>
    </location>
</feature>
<evidence type="ECO:0000256" key="5">
    <source>
        <dbReference type="ARBA" id="ARBA00022989"/>
    </source>
</evidence>
<evidence type="ECO:0000259" key="10">
    <source>
        <dbReference type="Pfam" id="PF07670"/>
    </source>
</evidence>
<dbReference type="InterPro" id="IPR011657">
    <property type="entry name" value="CNT_C_dom"/>
</dbReference>
<dbReference type="InterPro" id="IPR011642">
    <property type="entry name" value="Gate_dom"/>
</dbReference>
<feature type="transmembrane region" description="Helical" evidence="7">
    <location>
        <begin position="121"/>
        <end position="142"/>
    </location>
</feature>
<feature type="transmembrane region" description="Helical" evidence="7">
    <location>
        <begin position="235"/>
        <end position="259"/>
    </location>
</feature>
<evidence type="ECO:0000256" key="4">
    <source>
        <dbReference type="ARBA" id="ARBA00022692"/>
    </source>
</evidence>
<keyword evidence="6 7" id="KW-0472">Membrane</keyword>
<evidence type="ECO:0000256" key="1">
    <source>
        <dbReference type="ARBA" id="ARBA00004651"/>
    </source>
</evidence>
<dbReference type="PANTHER" id="PTHR10590:SF4">
    <property type="entry name" value="SOLUTE CARRIER FAMILY 28 MEMBER 3"/>
    <property type="match status" value="1"/>
</dbReference>
<protein>
    <submittedName>
        <fullName evidence="11">Uncharacterized protein</fullName>
    </submittedName>
</protein>
<sequence>MSGPTRAADESTDGILEEVKTSEPPVLAEYGHKDNADKPMFMKRTAKELLIDLAIFLVMTAYAIVLFMKAPGKDGFEVFVIVYVFISLRLLARHVSMSKLIYNPIGQVASAVSAPLEKIPAWIRSVVMLVIALAVILIVALVNPPSGDNTLLARLQSFLGIVVMLAFMWATSSNRAKVPIHTVAAGMFLQFIIALIVLRTQFGFNVFKYIANKIALFLSYSSFGLQFLIGTKYDATVFAASVFPAIIFFCSFVSVVYYWGGMQYIISKMAWFMMLIMDVSGAEAVVAAASPFIGQGENALLVRPFVEYMTNSELHAIMTAGFATISGSVFLFYTTITGNPSAILTACVMSIPASLLLSKMRIPETEEPLTRGTVRIPESKEKEANFLHAAGNGSATGIQLVLLIAAALIAIIALYDVANDIFGLIFSMIDVYDTVNPVGADGHPGKVTIQLALSYVFTPAAWFIGIPGEQARKAGEILAIKMVVNEFVAYQTLGATASIPMGTRAFNLMVYALCGFANIASIGIQLGTLGAIAPTRRADLSSLVVSAMLTGTVSTWITAAVAGTLI</sequence>
<feature type="transmembrane region" description="Helical" evidence="7">
    <location>
        <begin position="397"/>
        <end position="418"/>
    </location>
</feature>
<evidence type="ECO:0000256" key="3">
    <source>
        <dbReference type="ARBA" id="ARBA00022475"/>
    </source>
</evidence>
<keyword evidence="4 7" id="KW-0812">Transmembrane</keyword>
<feature type="transmembrane region" description="Helical" evidence="7">
    <location>
        <begin position="314"/>
        <end position="334"/>
    </location>
</feature>
<keyword evidence="3" id="KW-1003">Cell membrane</keyword>
<keyword evidence="12" id="KW-1185">Reference proteome</keyword>
<feature type="domain" description="Concentrative nucleoside transporter N-terminal" evidence="8">
    <location>
        <begin position="159"/>
        <end position="231"/>
    </location>
</feature>
<dbReference type="Pfam" id="PF01773">
    <property type="entry name" value="Nucleos_tra2_N"/>
    <property type="match status" value="1"/>
</dbReference>
<dbReference type="InterPro" id="IPR002668">
    <property type="entry name" value="CNT_N_dom"/>
</dbReference>
<evidence type="ECO:0000256" key="2">
    <source>
        <dbReference type="ARBA" id="ARBA00009033"/>
    </source>
</evidence>
<name>A0ABR4NI27_9FUNG</name>
<evidence type="ECO:0000256" key="7">
    <source>
        <dbReference type="SAM" id="Phobius"/>
    </source>
</evidence>
<comment type="similarity">
    <text evidence="2">Belongs to the concentrative nucleoside transporter (CNT) (TC 2.A.41) family.</text>
</comment>
<organism evidence="11 12">
    <name type="scientific">Polyrhizophydium stewartii</name>
    <dbReference type="NCBI Taxonomy" id="2732419"/>
    <lineage>
        <taxon>Eukaryota</taxon>
        <taxon>Fungi</taxon>
        <taxon>Fungi incertae sedis</taxon>
        <taxon>Chytridiomycota</taxon>
        <taxon>Chytridiomycota incertae sedis</taxon>
        <taxon>Chytridiomycetes</taxon>
        <taxon>Rhizophydiales</taxon>
        <taxon>Rhizophydiales incertae sedis</taxon>
        <taxon>Polyrhizophydium</taxon>
    </lineage>
</organism>
<reference evidence="11 12" key="1">
    <citation type="submission" date="2023-09" db="EMBL/GenBank/DDBJ databases">
        <title>Pangenome analysis of Batrachochytrium dendrobatidis and related Chytrids.</title>
        <authorList>
            <person name="Yacoub M.N."/>
            <person name="Stajich J.E."/>
            <person name="James T.Y."/>
        </authorList>
    </citation>
    <scope>NUCLEOTIDE SEQUENCE [LARGE SCALE GENOMIC DNA]</scope>
    <source>
        <strain evidence="11 12">JEL0888</strain>
    </source>
</reference>
<dbReference type="EMBL" id="JADGIZ020000004">
    <property type="protein sequence ID" value="KAL2919167.1"/>
    <property type="molecule type" value="Genomic_DNA"/>
</dbReference>
<gene>
    <name evidence="11" type="ORF">HK105_201442</name>
</gene>
<comment type="caution">
    <text evidence="11">The sequence shown here is derived from an EMBL/GenBank/DDBJ whole genome shotgun (WGS) entry which is preliminary data.</text>
</comment>
<feature type="transmembrane region" description="Helical" evidence="7">
    <location>
        <begin position="210"/>
        <end position="229"/>
    </location>
</feature>
<feature type="domain" description="Concentrative nucleoside transporter C-terminal" evidence="9">
    <location>
        <begin position="343"/>
        <end position="563"/>
    </location>
</feature>
<dbReference type="InterPro" id="IPR008276">
    <property type="entry name" value="C_nuclsd_transpt"/>
</dbReference>
<dbReference type="Pfam" id="PF07670">
    <property type="entry name" value="Gate"/>
    <property type="match status" value="1"/>
</dbReference>
<evidence type="ECO:0000259" key="9">
    <source>
        <dbReference type="Pfam" id="PF07662"/>
    </source>
</evidence>
<proteinExistence type="inferred from homology"/>
<evidence type="ECO:0000256" key="6">
    <source>
        <dbReference type="ARBA" id="ARBA00023136"/>
    </source>
</evidence>
<feature type="transmembrane region" description="Helical" evidence="7">
    <location>
        <begin position="271"/>
        <end position="294"/>
    </location>
</feature>
<feature type="transmembrane region" description="Helical" evidence="7">
    <location>
        <begin position="508"/>
        <end position="532"/>
    </location>
</feature>
<feature type="transmembrane region" description="Helical" evidence="7">
    <location>
        <begin position="49"/>
        <end position="68"/>
    </location>
</feature>
<evidence type="ECO:0000259" key="8">
    <source>
        <dbReference type="Pfam" id="PF01773"/>
    </source>
</evidence>
<evidence type="ECO:0000313" key="12">
    <source>
        <dbReference type="Proteomes" id="UP001527925"/>
    </source>
</evidence>
<evidence type="ECO:0000313" key="11">
    <source>
        <dbReference type="EMBL" id="KAL2919167.1"/>
    </source>
</evidence>
<comment type="subcellular location">
    <subcellularLocation>
        <location evidence="1">Cell membrane</location>
        <topology evidence="1">Multi-pass membrane protein</topology>
    </subcellularLocation>
</comment>
<feature type="transmembrane region" description="Helical" evidence="7">
    <location>
        <begin position="544"/>
        <end position="565"/>
    </location>
</feature>